<evidence type="ECO:0000256" key="6">
    <source>
        <dbReference type="ARBA" id="ARBA00022737"/>
    </source>
</evidence>
<evidence type="ECO:0000256" key="12">
    <source>
        <dbReference type="ARBA" id="ARBA00072296"/>
    </source>
</evidence>
<keyword evidence="9 15" id="KW-1133">Transmembrane helix</keyword>
<keyword evidence="7 13" id="KW-0106">Calcium</keyword>
<keyword evidence="19" id="KW-1185">Reference proteome</keyword>
<keyword evidence="5 16" id="KW-0732">Signal</keyword>
<evidence type="ECO:0000256" key="14">
    <source>
        <dbReference type="SAM" id="MobiDB-lite"/>
    </source>
</evidence>
<dbReference type="Pfam" id="PF08266">
    <property type="entry name" value="Cadherin_2"/>
    <property type="match status" value="1"/>
</dbReference>
<feature type="domain" description="Cadherin" evidence="17">
    <location>
        <begin position="149"/>
        <end position="258"/>
    </location>
</feature>
<evidence type="ECO:0000256" key="13">
    <source>
        <dbReference type="PROSITE-ProRule" id="PRU00043"/>
    </source>
</evidence>
<gene>
    <name evidence="18" type="ORF">KP79_PYT12667</name>
</gene>
<dbReference type="GO" id="GO:0007156">
    <property type="term" value="P:homophilic cell adhesion via plasma membrane adhesion molecules"/>
    <property type="evidence" value="ECO:0007669"/>
    <property type="project" value="InterPro"/>
</dbReference>
<feature type="region of interest" description="Disordered" evidence="14">
    <location>
        <begin position="959"/>
        <end position="978"/>
    </location>
</feature>
<dbReference type="GO" id="GO:0005886">
    <property type="term" value="C:plasma membrane"/>
    <property type="evidence" value="ECO:0007669"/>
    <property type="project" value="UniProtKB-SubCell"/>
</dbReference>
<feature type="region of interest" description="Disordered" evidence="14">
    <location>
        <begin position="929"/>
        <end position="951"/>
    </location>
</feature>
<organism evidence="18 19">
    <name type="scientific">Mizuhopecten yessoensis</name>
    <name type="common">Japanese scallop</name>
    <name type="synonym">Patinopecten yessoensis</name>
    <dbReference type="NCBI Taxonomy" id="6573"/>
    <lineage>
        <taxon>Eukaryota</taxon>
        <taxon>Metazoa</taxon>
        <taxon>Spiralia</taxon>
        <taxon>Lophotrochozoa</taxon>
        <taxon>Mollusca</taxon>
        <taxon>Bivalvia</taxon>
        <taxon>Autobranchia</taxon>
        <taxon>Pteriomorphia</taxon>
        <taxon>Pectinida</taxon>
        <taxon>Pectinoidea</taxon>
        <taxon>Pectinidae</taxon>
        <taxon>Mizuhopecten</taxon>
    </lineage>
</organism>
<feature type="domain" description="Cadherin" evidence="17">
    <location>
        <begin position="259"/>
        <end position="366"/>
    </location>
</feature>
<dbReference type="FunFam" id="2.60.40.60:FF:000002">
    <property type="entry name" value="Protocadherin alpha 2"/>
    <property type="match status" value="1"/>
</dbReference>
<accession>A0A210PLD8</accession>
<evidence type="ECO:0000313" key="18">
    <source>
        <dbReference type="EMBL" id="OWF37310.1"/>
    </source>
</evidence>
<evidence type="ECO:0000256" key="5">
    <source>
        <dbReference type="ARBA" id="ARBA00022729"/>
    </source>
</evidence>
<dbReference type="OrthoDB" id="6252479at2759"/>
<feature type="region of interest" description="Disordered" evidence="14">
    <location>
        <begin position="994"/>
        <end position="1014"/>
    </location>
</feature>
<feature type="domain" description="Cadherin" evidence="17">
    <location>
        <begin position="48"/>
        <end position="148"/>
    </location>
</feature>
<dbReference type="FunFam" id="2.60.40.60:FF:000007">
    <property type="entry name" value="Protocadherin alpha 2"/>
    <property type="match status" value="1"/>
</dbReference>
<keyword evidence="11" id="KW-0325">Glycoprotein</keyword>
<evidence type="ECO:0000256" key="9">
    <source>
        <dbReference type="ARBA" id="ARBA00022989"/>
    </source>
</evidence>
<dbReference type="Gene3D" id="2.60.40.60">
    <property type="entry name" value="Cadherins"/>
    <property type="match status" value="7"/>
</dbReference>
<feature type="region of interest" description="Disordered" evidence="14">
    <location>
        <begin position="835"/>
        <end position="913"/>
    </location>
</feature>
<feature type="compositionally biased region" description="Basic and acidic residues" evidence="14">
    <location>
        <begin position="849"/>
        <end position="863"/>
    </location>
</feature>
<dbReference type="FunFam" id="2.60.40.60:FF:000005">
    <property type="entry name" value="Protocadherin 9"/>
    <property type="match status" value="1"/>
</dbReference>
<dbReference type="PRINTS" id="PR00205">
    <property type="entry name" value="CADHERIN"/>
</dbReference>
<evidence type="ECO:0000256" key="16">
    <source>
        <dbReference type="SAM" id="SignalP"/>
    </source>
</evidence>
<feature type="domain" description="Cadherin" evidence="17">
    <location>
        <begin position="688"/>
        <end position="796"/>
    </location>
</feature>
<reference evidence="18 19" key="1">
    <citation type="journal article" date="2017" name="Nat. Ecol. Evol.">
        <title>Scallop genome provides insights into evolution of bilaterian karyotype and development.</title>
        <authorList>
            <person name="Wang S."/>
            <person name="Zhang J."/>
            <person name="Jiao W."/>
            <person name="Li J."/>
            <person name="Xun X."/>
            <person name="Sun Y."/>
            <person name="Guo X."/>
            <person name="Huan P."/>
            <person name="Dong B."/>
            <person name="Zhang L."/>
            <person name="Hu X."/>
            <person name="Sun X."/>
            <person name="Wang J."/>
            <person name="Zhao C."/>
            <person name="Wang Y."/>
            <person name="Wang D."/>
            <person name="Huang X."/>
            <person name="Wang R."/>
            <person name="Lv J."/>
            <person name="Li Y."/>
            <person name="Zhang Z."/>
            <person name="Liu B."/>
            <person name="Lu W."/>
            <person name="Hui Y."/>
            <person name="Liang J."/>
            <person name="Zhou Z."/>
            <person name="Hou R."/>
            <person name="Li X."/>
            <person name="Liu Y."/>
            <person name="Li H."/>
            <person name="Ning X."/>
            <person name="Lin Y."/>
            <person name="Zhao L."/>
            <person name="Xing Q."/>
            <person name="Dou J."/>
            <person name="Li Y."/>
            <person name="Mao J."/>
            <person name="Guo H."/>
            <person name="Dou H."/>
            <person name="Li T."/>
            <person name="Mu C."/>
            <person name="Jiang W."/>
            <person name="Fu Q."/>
            <person name="Fu X."/>
            <person name="Miao Y."/>
            <person name="Liu J."/>
            <person name="Yu Q."/>
            <person name="Li R."/>
            <person name="Liao H."/>
            <person name="Li X."/>
            <person name="Kong Y."/>
            <person name="Jiang Z."/>
            <person name="Chourrout D."/>
            <person name="Li R."/>
            <person name="Bao Z."/>
        </authorList>
    </citation>
    <scope>NUCLEOTIDE SEQUENCE [LARGE SCALE GENOMIC DNA]</scope>
    <source>
        <strain evidence="18 19">PY_sf001</strain>
    </source>
</reference>
<evidence type="ECO:0000256" key="4">
    <source>
        <dbReference type="ARBA" id="ARBA00022723"/>
    </source>
</evidence>
<keyword evidence="8" id="KW-0130">Cell adhesion</keyword>
<dbReference type="InterPro" id="IPR050174">
    <property type="entry name" value="Protocadherin/Cadherin-CA"/>
</dbReference>
<evidence type="ECO:0000256" key="1">
    <source>
        <dbReference type="ARBA" id="ARBA00004251"/>
    </source>
</evidence>
<feature type="domain" description="Cadherin" evidence="17">
    <location>
        <begin position="580"/>
        <end position="684"/>
    </location>
</feature>
<dbReference type="PROSITE" id="PS00232">
    <property type="entry name" value="CADHERIN_1"/>
    <property type="match status" value="3"/>
</dbReference>
<dbReference type="CDD" id="cd11304">
    <property type="entry name" value="Cadherin_repeat"/>
    <property type="match status" value="7"/>
</dbReference>
<dbReference type="EMBL" id="NEDP02005592">
    <property type="protein sequence ID" value="OWF37310.1"/>
    <property type="molecule type" value="Genomic_DNA"/>
</dbReference>
<feature type="compositionally biased region" description="Polar residues" evidence="14">
    <location>
        <begin position="929"/>
        <end position="942"/>
    </location>
</feature>
<dbReference type="FunFam" id="2.60.40.60:FF:000123">
    <property type="entry name" value="Protocadherin beta 4"/>
    <property type="match status" value="1"/>
</dbReference>
<evidence type="ECO:0000256" key="7">
    <source>
        <dbReference type="ARBA" id="ARBA00022837"/>
    </source>
</evidence>
<dbReference type="SUPFAM" id="SSF49313">
    <property type="entry name" value="Cadherin-like"/>
    <property type="match status" value="7"/>
</dbReference>
<dbReference type="InterPro" id="IPR002126">
    <property type="entry name" value="Cadherin-like_dom"/>
</dbReference>
<evidence type="ECO:0000256" key="15">
    <source>
        <dbReference type="SAM" id="Phobius"/>
    </source>
</evidence>
<evidence type="ECO:0000256" key="10">
    <source>
        <dbReference type="ARBA" id="ARBA00023136"/>
    </source>
</evidence>
<feature type="signal peptide" evidence="16">
    <location>
        <begin position="1"/>
        <end position="27"/>
    </location>
</feature>
<dbReference type="PANTHER" id="PTHR24028">
    <property type="entry name" value="CADHERIN-87A"/>
    <property type="match status" value="1"/>
</dbReference>
<dbReference type="PROSITE" id="PS50268">
    <property type="entry name" value="CADHERIN_2"/>
    <property type="match status" value="7"/>
</dbReference>
<evidence type="ECO:0000256" key="11">
    <source>
        <dbReference type="ARBA" id="ARBA00023180"/>
    </source>
</evidence>
<proteinExistence type="predicted"/>
<feature type="domain" description="Cadherin" evidence="17">
    <location>
        <begin position="371"/>
        <end position="475"/>
    </location>
</feature>
<feature type="transmembrane region" description="Helical" evidence="15">
    <location>
        <begin position="800"/>
        <end position="825"/>
    </location>
</feature>
<comment type="caution">
    <text evidence="18">The sequence shown here is derived from an EMBL/GenBank/DDBJ whole genome shotgun (WGS) entry which is preliminary data.</text>
</comment>
<feature type="domain" description="Cadherin" evidence="17">
    <location>
        <begin position="476"/>
        <end position="579"/>
    </location>
</feature>
<dbReference type="PANTHER" id="PTHR24028:SF146">
    <property type="entry name" value="CADHERIN 96CB, ISOFORM D-RELATED"/>
    <property type="match status" value="1"/>
</dbReference>
<evidence type="ECO:0000256" key="8">
    <source>
        <dbReference type="ARBA" id="ARBA00022889"/>
    </source>
</evidence>
<dbReference type="InterPro" id="IPR013164">
    <property type="entry name" value="Cadherin_N"/>
</dbReference>
<evidence type="ECO:0000256" key="3">
    <source>
        <dbReference type="ARBA" id="ARBA00022692"/>
    </source>
</evidence>
<keyword evidence="2" id="KW-1003">Cell membrane</keyword>
<evidence type="ECO:0000313" key="19">
    <source>
        <dbReference type="Proteomes" id="UP000242188"/>
    </source>
</evidence>
<keyword evidence="10 15" id="KW-0472">Membrane</keyword>
<dbReference type="InterPro" id="IPR015919">
    <property type="entry name" value="Cadherin-like_sf"/>
</dbReference>
<protein>
    <recommendedName>
        <fullName evidence="12">Protocadherin-20</fullName>
    </recommendedName>
</protein>
<dbReference type="InterPro" id="IPR020894">
    <property type="entry name" value="Cadherin_CS"/>
</dbReference>
<dbReference type="SMART" id="SM00112">
    <property type="entry name" value="CA"/>
    <property type="match status" value="7"/>
</dbReference>
<feature type="chain" id="PRO_5012781171" description="Protocadherin-20" evidence="16">
    <location>
        <begin position="28"/>
        <end position="1105"/>
    </location>
</feature>
<name>A0A210PLD8_MIZYE</name>
<comment type="subcellular location">
    <subcellularLocation>
        <location evidence="1">Cell membrane</location>
        <topology evidence="1">Single-pass type I membrane protein</topology>
    </subcellularLocation>
</comment>
<dbReference type="AlphaFoldDB" id="A0A210PLD8"/>
<dbReference type="Pfam" id="PF00028">
    <property type="entry name" value="Cadherin"/>
    <property type="match status" value="6"/>
</dbReference>
<evidence type="ECO:0000256" key="2">
    <source>
        <dbReference type="ARBA" id="ARBA00022475"/>
    </source>
</evidence>
<sequence length="1105" mass="121491">MDVVQFLSLDLFLICVLCTCMVPGVGAKDVAYFLAEEEQANFYLGNVAADADLASEATNPADLNSMKYSFLTQSNNNEENSLVSLFHINERQSSLYTAQQLDRENLCEYKDECVLELEVIARSTSGSLYKKIKVSITLLDINDNSPSFSVPSITRDISEGSLTGFYIPIEAAKDADTGNFSIQYYILEPPSSPFTVGYQEFVDGTYSVRIVLDGQLDRETTSSYKVNVIARDGGEPPKTGVLEVIINVLDINDNRPRFNTQMYNVTVNEDVAVNTTITTVFADDPDQGENGRVTYKLSPNQAEKIPTLFTIDESSGDVIIVGSLIYEPGKSYTIIVEASDNALQPLISQSKVFIHVLDVHNNPPEISIDPLSNTEDSEILENAILDTAVAHITIFDPDTGKNGIVNCSVVNSDKFTLQRFAVHEYKVVLSQALNREIKDRYEVTVHCHDIGTPQLNASAMFVVHVMDINDNTPKFTQQQYFVSVQENKSLTSSVMQVAANDFDNGKNAEVMFSLDSEGQKYFRISETSGVITVNSVLDRETVSQISFSVFAADKGSPSLTGSAQVRMIVTDVNDNKPEFMEDTFEYNLEENNHVNINIGVLVANDKDDGNNSQITYSIHPNYHAGIPFAIMPNGSILATQVIDREAKARYDFTVIAEDMGNPSLRNSAHVTVFVLDVNDNNPEFVFPNAHNNTVVISYQTPVNTIVSTVETRDIDEGMNSRVTYFMKDKNFSHIFKLNNLSGRIVLDKALTVADAKKYTFGIIAQDKGTPPRINEIAMSIVVTTQKIGGDVTPPEVNRQYFLIAVAISCVTAVIAIVIILTICLIKRADRIKQRYSETKDNSDGPLGRQETRKKVSFSIDDRAMTTMPGGRSSAHENHLYPEIPAGSIQVSLKNPDRGHESDSGQGSLDSGDRRHHQLTSLQLHHALLTSPSGSKNRSTVSHMSPPLSGLITHQEADNHSDLSGEANTSDSGRGGSDDDLNTSCILSYSGDFDHLAHSPRGKHTPRGSSKSAGKREELFPLPEHDYGQLNHMKPTLAPLSFGDRFFNYESNQGGLSPVKFGGVSPTGNSFILSGNDDSTTTSGSYVLDHEDDYVDVVRPSRQCIV</sequence>
<keyword evidence="3 15" id="KW-0812">Transmembrane</keyword>
<evidence type="ECO:0000259" key="17">
    <source>
        <dbReference type="PROSITE" id="PS50268"/>
    </source>
</evidence>
<keyword evidence="4" id="KW-0479">Metal-binding</keyword>
<keyword evidence="6" id="KW-0677">Repeat</keyword>
<dbReference type="Proteomes" id="UP000242188">
    <property type="component" value="Unassembled WGS sequence"/>
</dbReference>
<dbReference type="GO" id="GO:0005509">
    <property type="term" value="F:calcium ion binding"/>
    <property type="evidence" value="ECO:0007669"/>
    <property type="project" value="UniProtKB-UniRule"/>
</dbReference>